<evidence type="ECO:0000256" key="14">
    <source>
        <dbReference type="ARBA" id="ARBA00032102"/>
    </source>
</evidence>
<dbReference type="InterPro" id="IPR005980">
    <property type="entry name" value="Nase_CF_NifB"/>
</dbReference>
<reference evidence="16 17" key="1">
    <citation type="journal article" date="2013" name="Int. J. Syst. Evol. Microbiol.">
        <title>Celerinatantimonas yamalensis sp. nov., a cold-adapted diazotrophic bacterium from a cold permafrost brine.</title>
        <authorList>
            <person name="Shcherbakova V."/>
            <person name="Chuvilskaya N."/>
            <person name="Rivkina E."/>
            <person name="Demidov N."/>
            <person name="Uchaeva V."/>
            <person name="Suetin S."/>
            <person name="Suzina N."/>
            <person name="Gilichinsky D."/>
        </authorList>
    </citation>
    <scope>NUCLEOTIDE SEQUENCE [LARGE SCALE GENOMIC DNA]</scope>
    <source>
        <strain evidence="16 17">C7</strain>
    </source>
</reference>
<proteinExistence type="inferred from homology"/>
<dbReference type="InterPro" id="IPR058240">
    <property type="entry name" value="rSAM_sf"/>
</dbReference>
<evidence type="ECO:0000256" key="1">
    <source>
        <dbReference type="ARBA" id="ARBA00001966"/>
    </source>
</evidence>
<comment type="pathway">
    <text evidence="3">Cofactor biosynthesis; Fe-Mo cofactor biosynthesis.</text>
</comment>
<dbReference type="EMBL" id="JBEQCT010000001">
    <property type="protein sequence ID" value="MFM2484291.1"/>
    <property type="molecule type" value="Genomic_DNA"/>
</dbReference>
<gene>
    <name evidence="16" type="primary">nifB</name>
    <name evidence="16" type="ORF">ABUE30_04285</name>
</gene>
<dbReference type="Proteomes" id="UP001629953">
    <property type="component" value="Unassembled WGS sequence"/>
</dbReference>
<dbReference type="InterPro" id="IPR000385">
    <property type="entry name" value="MoaA_NifB_PqqE_Fe-S-bd_CS"/>
</dbReference>
<dbReference type="SFLD" id="SFLDS00029">
    <property type="entry name" value="Radical_SAM"/>
    <property type="match status" value="1"/>
</dbReference>
<keyword evidence="7" id="KW-0949">S-adenosyl-L-methionine</keyword>
<keyword evidence="17" id="KW-1185">Reference proteome</keyword>
<evidence type="ECO:0000256" key="6">
    <source>
        <dbReference type="ARBA" id="ARBA00022485"/>
    </source>
</evidence>
<comment type="function">
    <text evidence="2">Involved in the biosynthesis of the iron-molybdenum cofactor (FeMo-co or M-cluster) found in the dinitrogenase enzyme of the nitrogenase complex in nitrogen-fixing microorganisms. NifB catalyzes the crucial step of radical SAM-dependent carbide insertion that occurs concomitant with the insertion of a 9th sulfur and the rearrangement/coupling of two [4Fe-4S] clusters into a [8Fe-9S-C] cluster, the precursor to the M-cluster.</text>
</comment>
<evidence type="ECO:0000256" key="9">
    <source>
        <dbReference type="ARBA" id="ARBA00023004"/>
    </source>
</evidence>
<dbReference type="Pfam" id="PF02579">
    <property type="entry name" value="Nitro_FeMo-Co"/>
    <property type="match status" value="1"/>
</dbReference>
<dbReference type="Gene3D" id="3.30.420.130">
    <property type="entry name" value="Dinitrogenase iron-molybdenum cofactor biosynthesis domain"/>
    <property type="match status" value="1"/>
</dbReference>
<organism evidence="16 17">
    <name type="scientific">Celerinatantimonas yamalensis</name>
    <dbReference type="NCBI Taxonomy" id="559956"/>
    <lineage>
        <taxon>Bacteria</taxon>
        <taxon>Pseudomonadati</taxon>
        <taxon>Pseudomonadota</taxon>
        <taxon>Gammaproteobacteria</taxon>
        <taxon>Celerinatantimonadaceae</taxon>
        <taxon>Celerinatantimonas</taxon>
    </lineage>
</organism>
<evidence type="ECO:0000256" key="5">
    <source>
        <dbReference type="ARBA" id="ARBA00021702"/>
    </source>
</evidence>
<dbReference type="SFLD" id="SFLDG01067">
    <property type="entry name" value="SPASM/twitch_domain_containing"/>
    <property type="match status" value="1"/>
</dbReference>
<keyword evidence="8" id="KW-0479">Metal-binding</keyword>
<dbReference type="Pfam" id="PF04055">
    <property type="entry name" value="Radical_SAM"/>
    <property type="match status" value="1"/>
</dbReference>
<dbReference type="PROSITE" id="PS51918">
    <property type="entry name" value="RADICAL_SAM"/>
    <property type="match status" value="1"/>
</dbReference>
<dbReference type="CDD" id="cd00852">
    <property type="entry name" value="NifB"/>
    <property type="match status" value="1"/>
</dbReference>
<keyword evidence="6" id="KW-0004">4Fe-4S</keyword>
<dbReference type="PANTHER" id="PTHR43787">
    <property type="entry name" value="FEMO COFACTOR BIOSYNTHESIS PROTEIN NIFB-RELATED"/>
    <property type="match status" value="1"/>
</dbReference>
<keyword evidence="11" id="KW-0535">Nitrogen fixation</keyword>
<dbReference type="RefSeq" id="WP_408622425.1">
    <property type="nucleotide sequence ID" value="NZ_JBEQCT010000001.1"/>
</dbReference>
<dbReference type="SUPFAM" id="SSF53146">
    <property type="entry name" value="Nitrogenase accessory factor-like"/>
    <property type="match status" value="1"/>
</dbReference>
<dbReference type="InterPro" id="IPR007197">
    <property type="entry name" value="rSAM"/>
</dbReference>
<name>A0ABW9G3P7_9GAMM</name>
<dbReference type="InterPro" id="IPR003731">
    <property type="entry name" value="Di-Nase_FeMo-co_biosynth"/>
</dbReference>
<sequence length="459" mass="51266">MGSCSANCHPDAKNGSVLSRAMSEQVANHPCYSQAGSHRFARMHLAVAPKCNMQCNYCNRKFDCSNESRPGVVSELLTPMQALHKAMYVAEQIPQLSVIGIAGPGDPLANPQKTLRTLELLRQNMPDMRLCLSTNGLALPEFIDELCDVGVDHVTITINTLDAYLAAEIYEWVAFEGQSYTGLSAGQLLIDQQLEGLRKLMERQVLVKVNSVLIPRINQHHLPELSRELHRQQVFLHNVMPLLAKPEYGTKFGLAHEPEPTAEQVESVRENCGEQMAQMTHCQQCRADAIGFLGEDRSQQFNLAQLPNLPLDYAVVMANRTRIQADIASHGAASDDDAKLVAVASSSMTVIDQHFGHARALLIYSVTDDGVHFVQRRHVPLYCQGESQCDETKPNESVFQVLGDIDAVFCARIGREPWQQLEQQHTVPVIDYAWQPIHQSLQQWWQDSQKMPQIQLDVG</sequence>
<dbReference type="InterPro" id="IPR034165">
    <property type="entry name" value="NifB_C"/>
</dbReference>
<dbReference type="CDD" id="cd01335">
    <property type="entry name" value="Radical_SAM"/>
    <property type="match status" value="1"/>
</dbReference>
<evidence type="ECO:0000259" key="15">
    <source>
        <dbReference type="PROSITE" id="PS51918"/>
    </source>
</evidence>
<evidence type="ECO:0000256" key="3">
    <source>
        <dbReference type="ARBA" id="ARBA00005155"/>
    </source>
</evidence>
<keyword evidence="12" id="KW-0456">Lyase</keyword>
<dbReference type="Gene3D" id="3.20.20.70">
    <property type="entry name" value="Aldolase class I"/>
    <property type="match status" value="1"/>
</dbReference>
<dbReference type="SFLD" id="SFLDF00281">
    <property type="entry name" value="FeMo_cofactor_biosynthesis_pro"/>
    <property type="match status" value="1"/>
</dbReference>
<evidence type="ECO:0000256" key="11">
    <source>
        <dbReference type="ARBA" id="ARBA00023231"/>
    </source>
</evidence>
<protein>
    <recommendedName>
        <fullName evidence="5">FeMo cofactor biosynthesis protein NifB</fullName>
    </recommendedName>
    <alternativeName>
        <fullName evidence="14">Nitrogenase cofactor maturase NifB</fullName>
    </alternativeName>
    <alternativeName>
        <fullName evidence="13">Radical SAM assemblase NifB</fullName>
    </alternativeName>
</protein>
<accession>A0ABW9G3P7</accession>
<dbReference type="PROSITE" id="PS01305">
    <property type="entry name" value="MOAA_NIFB_PQQE"/>
    <property type="match status" value="1"/>
</dbReference>
<evidence type="ECO:0000256" key="2">
    <source>
        <dbReference type="ARBA" id="ARBA00003522"/>
    </source>
</evidence>
<comment type="cofactor">
    <cofactor evidence="1">
        <name>[4Fe-4S] cluster</name>
        <dbReference type="ChEBI" id="CHEBI:49883"/>
    </cofactor>
</comment>
<evidence type="ECO:0000313" key="17">
    <source>
        <dbReference type="Proteomes" id="UP001629953"/>
    </source>
</evidence>
<evidence type="ECO:0000256" key="13">
    <source>
        <dbReference type="ARBA" id="ARBA00030926"/>
    </source>
</evidence>
<evidence type="ECO:0000256" key="7">
    <source>
        <dbReference type="ARBA" id="ARBA00022691"/>
    </source>
</evidence>
<evidence type="ECO:0000256" key="8">
    <source>
        <dbReference type="ARBA" id="ARBA00022723"/>
    </source>
</evidence>
<dbReference type="PANTHER" id="PTHR43787:SF13">
    <property type="entry name" value="FEMO COFACTOR BIOSYNTHESIS PROTEIN NIFB"/>
    <property type="match status" value="1"/>
</dbReference>
<dbReference type="SUPFAM" id="SSF102114">
    <property type="entry name" value="Radical SAM enzymes"/>
    <property type="match status" value="1"/>
</dbReference>
<dbReference type="InterPro" id="IPR013785">
    <property type="entry name" value="Aldolase_TIM"/>
</dbReference>
<dbReference type="SFLD" id="SFLDG01068">
    <property type="entry name" value="FeMo_cofactor_biosynthesis_pro"/>
    <property type="match status" value="1"/>
</dbReference>
<feature type="domain" description="Radical SAM core" evidence="15">
    <location>
        <begin position="33"/>
        <end position="283"/>
    </location>
</feature>
<evidence type="ECO:0000256" key="12">
    <source>
        <dbReference type="ARBA" id="ARBA00023239"/>
    </source>
</evidence>
<evidence type="ECO:0000256" key="4">
    <source>
        <dbReference type="ARBA" id="ARBA00006804"/>
    </source>
</evidence>
<evidence type="ECO:0000313" key="16">
    <source>
        <dbReference type="EMBL" id="MFM2484291.1"/>
    </source>
</evidence>
<evidence type="ECO:0000256" key="10">
    <source>
        <dbReference type="ARBA" id="ARBA00023014"/>
    </source>
</evidence>
<comment type="similarity">
    <text evidence="4">Belongs to the radical SAM superfamily. NifB family.</text>
</comment>
<keyword evidence="10" id="KW-0411">Iron-sulfur</keyword>
<comment type="caution">
    <text evidence="16">The sequence shown here is derived from an EMBL/GenBank/DDBJ whole genome shotgun (WGS) entry which is preliminary data.</text>
</comment>
<keyword evidence="9" id="KW-0408">Iron</keyword>
<dbReference type="InterPro" id="IPR036105">
    <property type="entry name" value="DiNase_FeMo-co_biosyn_sf"/>
</dbReference>
<dbReference type="NCBIfam" id="TIGR01290">
    <property type="entry name" value="nifB"/>
    <property type="match status" value="1"/>
</dbReference>